<comment type="caution">
    <text evidence="1">The sequence shown here is derived from an EMBL/GenBank/DDBJ whole genome shotgun (WGS) entry which is preliminary data.</text>
</comment>
<dbReference type="EMBL" id="JACDTY010000025">
    <property type="protein sequence ID" value="MBA1144592.1"/>
    <property type="molecule type" value="Genomic_DNA"/>
</dbReference>
<organism evidence="1 2">
    <name type="scientific">Mesorhizobium neociceri</name>
    <dbReference type="NCBI Taxonomy" id="1307853"/>
    <lineage>
        <taxon>Bacteria</taxon>
        <taxon>Pseudomonadati</taxon>
        <taxon>Pseudomonadota</taxon>
        <taxon>Alphaproteobacteria</taxon>
        <taxon>Hyphomicrobiales</taxon>
        <taxon>Phyllobacteriaceae</taxon>
        <taxon>Mesorhizobium</taxon>
    </lineage>
</organism>
<sequence>MTEYPVGWSPSPVSIDPTEIVGRRLLAKTYKGWPSQNPTRENLKLSPEAFQDTRLGEDLSVDRLGLQNPVKTVVRRLSALASEEAYRASKEFHGWIAMAVQDLKGVKVFPTPLTIEKDGVDNPFHADIDRSLAREQGQAFHLSVSLRVQFQDKGRYVAPQVA</sequence>
<keyword evidence="2" id="KW-1185">Reference proteome</keyword>
<dbReference type="RefSeq" id="WP_181061530.1">
    <property type="nucleotide sequence ID" value="NZ_JACDTY010000025.1"/>
</dbReference>
<name>A0A838BE70_9HYPH</name>
<evidence type="ECO:0000313" key="1">
    <source>
        <dbReference type="EMBL" id="MBA1144592.1"/>
    </source>
</evidence>
<dbReference type="Proteomes" id="UP000558284">
    <property type="component" value="Unassembled WGS sequence"/>
</dbReference>
<gene>
    <name evidence="1" type="ORF">H0241_30785</name>
</gene>
<evidence type="ECO:0000313" key="2">
    <source>
        <dbReference type="Proteomes" id="UP000558284"/>
    </source>
</evidence>
<protein>
    <submittedName>
        <fullName evidence="1">Uncharacterized protein</fullName>
    </submittedName>
</protein>
<reference evidence="1 2" key="1">
    <citation type="submission" date="2020-07" db="EMBL/GenBank/DDBJ databases">
        <title>Definition of the novel symbiovar canariense within Mesorhizobium novociceri, a new species of genus Mesorhizobium nodulating Cicer canariense in the Caldera de Taburiente National Park (La Palma, Canary Islands).</title>
        <authorList>
            <person name="Leon-Barrios M."/>
            <person name="Perez-Yepez J."/>
            <person name="Flores-Felix J.D."/>
            <person name="Ramirez-Baena M.H."/>
            <person name="Pulido-Suarez L."/>
            <person name="Igual J.M."/>
            <person name="Velazquez E."/>
            <person name="Peix A."/>
        </authorList>
    </citation>
    <scope>NUCLEOTIDE SEQUENCE [LARGE SCALE GENOMIC DNA]</scope>
    <source>
        <strain evidence="1 2">CCANP35</strain>
    </source>
</reference>
<proteinExistence type="predicted"/>
<accession>A0A838BE70</accession>
<dbReference type="AlphaFoldDB" id="A0A838BE70"/>